<evidence type="ECO:0000313" key="2">
    <source>
        <dbReference type="EnsemblMetazoa" id="CJA08479.1"/>
    </source>
</evidence>
<feature type="region of interest" description="Disordered" evidence="1">
    <location>
        <begin position="1"/>
        <end position="23"/>
    </location>
</feature>
<reference evidence="3" key="1">
    <citation type="submission" date="2010-08" db="EMBL/GenBank/DDBJ databases">
        <authorList>
            <consortium name="Caenorhabditis japonica Sequencing Consortium"/>
            <person name="Wilson R.K."/>
        </authorList>
    </citation>
    <scope>NUCLEOTIDE SEQUENCE [LARGE SCALE GENOMIC DNA]</scope>
    <source>
        <strain evidence="3">DF5081</strain>
    </source>
</reference>
<name>A0A8R1HVE8_CAEJA</name>
<reference evidence="2" key="2">
    <citation type="submission" date="2022-06" db="UniProtKB">
        <authorList>
            <consortium name="EnsemblMetazoa"/>
        </authorList>
    </citation>
    <scope>IDENTIFICATION</scope>
    <source>
        <strain evidence="2">DF5081</strain>
    </source>
</reference>
<feature type="compositionally biased region" description="Low complexity" evidence="1">
    <location>
        <begin position="189"/>
        <end position="207"/>
    </location>
</feature>
<feature type="compositionally biased region" description="Basic residues" evidence="1">
    <location>
        <begin position="265"/>
        <end position="275"/>
    </location>
</feature>
<feature type="region of interest" description="Disordered" evidence="1">
    <location>
        <begin position="235"/>
        <end position="275"/>
    </location>
</feature>
<dbReference type="Proteomes" id="UP000005237">
    <property type="component" value="Unassembled WGS sequence"/>
</dbReference>
<accession>A0A8R1HVE8</accession>
<organism evidence="2 3">
    <name type="scientific">Caenorhabditis japonica</name>
    <dbReference type="NCBI Taxonomy" id="281687"/>
    <lineage>
        <taxon>Eukaryota</taxon>
        <taxon>Metazoa</taxon>
        <taxon>Ecdysozoa</taxon>
        <taxon>Nematoda</taxon>
        <taxon>Chromadorea</taxon>
        <taxon>Rhabditida</taxon>
        <taxon>Rhabditina</taxon>
        <taxon>Rhabditomorpha</taxon>
        <taxon>Rhabditoidea</taxon>
        <taxon>Rhabditidae</taxon>
        <taxon>Peloderinae</taxon>
        <taxon>Caenorhabditis</taxon>
    </lineage>
</organism>
<dbReference type="Gene3D" id="2.30.30.40">
    <property type="entry name" value="SH3 Domains"/>
    <property type="match status" value="1"/>
</dbReference>
<dbReference type="EnsemblMetazoa" id="CJA08479.1">
    <property type="protein sequence ID" value="CJA08479.1"/>
    <property type="gene ID" value="WBGene00127683"/>
</dbReference>
<keyword evidence="3" id="KW-1185">Reference proteome</keyword>
<proteinExistence type="predicted"/>
<protein>
    <recommendedName>
        <fullName evidence="4">SH3 domain-containing protein</fullName>
    </recommendedName>
</protein>
<feature type="region of interest" description="Disordered" evidence="1">
    <location>
        <begin position="185"/>
        <end position="210"/>
    </location>
</feature>
<feature type="compositionally biased region" description="Low complexity" evidence="1">
    <location>
        <begin position="250"/>
        <end position="262"/>
    </location>
</feature>
<evidence type="ECO:0000313" key="3">
    <source>
        <dbReference type="Proteomes" id="UP000005237"/>
    </source>
</evidence>
<evidence type="ECO:0000256" key="1">
    <source>
        <dbReference type="SAM" id="MobiDB-lite"/>
    </source>
</evidence>
<sequence length="275" mass="30634">MRSHSLGGSSSSPTSSSDAADEFDDHQNHRNKYWKERHVSNAEIERVIEDFIANSISEMNNGNSYNHHFPMSIPISCSSHSIHSSTQSRMNSLNANRDLLSPGSDVIVTRTVSPSFYSHGMPQRDTVFRKDDHVRILGLTSDPAWYRARNAHQEEGLVHADCVIRTPNSSSQSFENGIVRMRAGGCDPSAASTASSTSSHHSAASHHQPWFHSMINRENTEKLVCTTNATPMVFATDSSRRSSANRQHSRQTAPPRTAPQTTLKIARRRSEKPIW</sequence>
<dbReference type="AlphaFoldDB" id="A0A8R1HVE8"/>
<evidence type="ECO:0008006" key="4">
    <source>
        <dbReference type="Google" id="ProtNLM"/>
    </source>
</evidence>
<feature type="compositionally biased region" description="Low complexity" evidence="1">
    <location>
        <begin position="1"/>
        <end position="17"/>
    </location>
</feature>